<dbReference type="EMBL" id="JALP01000011">
    <property type="protein sequence ID" value="THG92226.1"/>
    <property type="molecule type" value="Genomic_DNA"/>
</dbReference>
<comment type="caution">
    <text evidence="1">The sequence shown here is derived from an EMBL/GenBank/DDBJ whole genome shotgun (WGS) entry which is preliminary data.</text>
</comment>
<dbReference type="AlphaFoldDB" id="A0A094WG75"/>
<dbReference type="EMBL" id="ALPT02000048">
    <property type="protein sequence ID" value="KGA96734.1"/>
    <property type="molecule type" value="Genomic_DNA"/>
</dbReference>
<protein>
    <submittedName>
        <fullName evidence="1">Uncharacterized protein</fullName>
    </submittedName>
</protein>
<dbReference type="InterPro" id="IPR017642">
    <property type="entry name" value="DNA_S_mod_DndB"/>
</dbReference>
<proteinExistence type="predicted"/>
<evidence type="ECO:0000313" key="4">
    <source>
        <dbReference type="Proteomes" id="UP000297014"/>
    </source>
</evidence>
<sequence>MQNGLSIKQSIEVMPIRELLELMDKEQLHSRNINQNRVRLFKTYIEENLEHQLFIPPLVLNKTSMDSLFNDSVYELIDGNVRLKAFQQLNQKVALLSQSENENDIQLSERLGEFLQTGIISVQIFENLEKEVVHQLYIDFNTKGKKVVLNKLIEYDKRDDLNNITNILLSKDEGLQRAGIETEKRALIKPTNKNFLSLSQLRKIIAIFVTNEPSFERQKSFKLDDPYLTSDDYVELVSSWFHLLFEVENPETIGNYEHTIFSSFPLLQALAYYSTKDTESMNFEQKLSVIQERMEIIHQIDFSIQNPLWESFDHRKGTRGGYTILYNSLKNILKINNWLERLSRKEVGAM</sequence>
<dbReference type="Proteomes" id="UP000297014">
    <property type="component" value="Unassembled WGS sequence"/>
</dbReference>
<keyword evidence="3" id="KW-1185">Reference proteome</keyword>
<dbReference type="Pfam" id="PF14072">
    <property type="entry name" value="DndB"/>
    <property type="match status" value="1"/>
</dbReference>
<dbReference type="eggNOG" id="ENOG50304ZH">
    <property type="taxonomic scope" value="Bacteria"/>
</dbReference>
<name>A0A094WG75_ALKAL</name>
<gene>
    <name evidence="2" type="ORF">AJ85_14190</name>
    <name evidence="1" type="ORF">BALCAV_0214325</name>
</gene>
<evidence type="ECO:0000313" key="1">
    <source>
        <dbReference type="EMBL" id="KGA96734.1"/>
    </source>
</evidence>
<evidence type="ECO:0000313" key="3">
    <source>
        <dbReference type="Proteomes" id="UP000002754"/>
    </source>
</evidence>
<organism evidence="1 3">
    <name type="scientific">Alkalihalobacillus alcalophilus ATCC 27647 = CGMCC 1.3604</name>
    <dbReference type="NCBI Taxonomy" id="1218173"/>
    <lineage>
        <taxon>Bacteria</taxon>
        <taxon>Bacillati</taxon>
        <taxon>Bacillota</taxon>
        <taxon>Bacilli</taxon>
        <taxon>Bacillales</taxon>
        <taxon>Bacillaceae</taxon>
        <taxon>Alkalihalobacillus</taxon>
    </lineage>
</organism>
<reference evidence="1 3" key="1">
    <citation type="journal article" date="2014" name="Genome Announc.">
        <title>Draft Genome Sequence of Bacillus alcalophilus AV1934, a Classic Alkaliphile Isolated from Human Feces in 1934.</title>
        <authorList>
            <person name="Attie O."/>
            <person name="Jayaprakash A."/>
            <person name="Shah H."/>
            <person name="Paulsen I.T."/>
            <person name="Morino M."/>
            <person name="Takahashi Y."/>
            <person name="Narumi I."/>
            <person name="Sachidanandam R."/>
            <person name="Satoh K."/>
            <person name="Ito M."/>
            <person name="Krulwich T.A."/>
        </authorList>
    </citation>
    <scope>NUCLEOTIDE SEQUENCE [LARGE SCALE GENOMIC DNA]</scope>
    <source>
        <strain evidence="1 3">AV1934</strain>
    </source>
</reference>
<evidence type="ECO:0000313" key="2">
    <source>
        <dbReference type="EMBL" id="THG92226.1"/>
    </source>
</evidence>
<dbReference type="STRING" id="1218173.BALCAV_0214325"/>
<dbReference type="Proteomes" id="UP000002754">
    <property type="component" value="Unassembled WGS sequence"/>
</dbReference>
<dbReference type="RefSeq" id="WP_003322235.1">
    <property type="nucleotide sequence ID" value="NZ_ALPT02000048.1"/>
</dbReference>
<accession>A0A094WG75</accession>
<reference evidence="2 4" key="2">
    <citation type="submission" date="2014-01" db="EMBL/GenBank/DDBJ databases">
        <title>Draft genome sequencing of Bacillus alcalophilus CGMCC 1.3604.</title>
        <authorList>
            <person name="Yang J."/>
            <person name="Diao L."/>
            <person name="Yang S."/>
        </authorList>
    </citation>
    <scope>NUCLEOTIDE SEQUENCE [LARGE SCALE GENOMIC DNA]</scope>
    <source>
        <strain evidence="2 4">CGMCC 1.3604</strain>
    </source>
</reference>